<dbReference type="Pfam" id="PF00375">
    <property type="entry name" value="SDF"/>
    <property type="match status" value="1"/>
</dbReference>
<comment type="similarity">
    <text evidence="6">Belongs to the dicarboxylate/amino acid:cation symporter (DAACS) (TC 2.A.23) family.</text>
</comment>
<name>A0AAN9AMQ8_9CAEN</name>
<dbReference type="Gene3D" id="1.10.3860.10">
    <property type="entry name" value="Sodium:dicarboxylate symporter"/>
    <property type="match status" value="1"/>
</dbReference>
<keyword evidence="2 6" id="KW-0813">Transport</keyword>
<feature type="transmembrane region" description="Helical" evidence="6">
    <location>
        <begin position="204"/>
        <end position="223"/>
    </location>
</feature>
<evidence type="ECO:0000256" key="6">
    <source>
        <dbReference type="RuleBase" id="RU361216"/>
    </source>
</evidence>
<feature type="transmembrane region" description="Helical" evidence="6">
    <location>
        <begin position="279"/>
        <end position="298"/>
    </location>
</feature>
<evidence type="ECO:0000256" key="1">
    <source>
        <dbReference type="ARBA" id="ARBA00004141"/>
    </source>
</evidence>
<feature type="transmembrane region" description="Helical" evidence="6">
    <location>
        <begin position="132"/>
        <end position="154"/>
    </location>
</feature>
<reference evidence="7 8" key="1">
    <citation type="submission" date="2024-02" db="EMBL/GenBank/DDBJ databases">
        <title>Chromosome-scale genome assembly of the rough periwinkle Littorina saxatilis.</title>
        <authorList>
            <person name="De Jode A."/>
            <person name="Faria R."/>
            <person name="Formenti G."/>
            <person name="Sims Y."/>
            <person name="Smith T.P."/>
            <person name="Tracey A."/>
            <person name="Wood J.M.D."/>
            <person name="Zagrodzka Z.B."/>
            <person name="Johannesson K."/>
            <person name="Butlin R.K."/>
            <person name="Leder E.H."/>
        </authorList>
    </citation>
    <scope>NUCLEOTIDE SEQUENCE [LARGE SCALE GENOMIC DNA]</scope>
    <source>
        <strain evidence="7">Snail1</strain>
        <tissue evidence="7">Muscle</tissue>
    </source>
</reference>
<keyword evidence="8" id="KW-1185">Reference proteome</keyword>
<protein>
    <recommendedName>
        <fullName evidence="6">Amino acid transporter</fullName>
    </recommendedName>
</protein>
<organism evidence="7 8">
    <name type="scientific">Littorina saxatilis</name>
    <dbReference type="NCBI Taxonomy" id="31220"/>
    <lineage>
        <taxon>Eukaryota</taxon>
        <taxon>Metazoa</taxon>
        <taxon>Spiralia</taxon>
        <taxon>Lophotrochozoa</taxon>
        <taxon>Mollusca</taxon>
        <taxon>Gastropoda</taxon>
        <taxon>Caenogastropoda</taxon>
        <taxon>Littorinimorpha</taxon>
        <taxon>Littorinoidea</taxon>
        <taxon>Littorinidae</taxon>
        <taxon>Littorina</taxon>
    </lineage>
</organism>
<accession>A0AAN9AMQ8</accession>
<dbReference type="GO" id="GO:0015501">
    <property type="term" value="F:glutamate:sodium symporter activity"/>
    <property type="evidence" value="ECO:0007669"/>
    <property type="project" value="TreeGrafter"/>
</dbReference>
<dbReference type="InterPro" id="IPR036458">
    <property type="entry name" value="Na:dicarbo_symporter_sf"/>
</dbReference>
<dbReference type="GO" id="GO:0005886">
    <property type="term" value="C:plasma membrane"/>
    <property type="evidence" value="ECO:0007669"/>
    <property type="project" value="TreeGrafter"/>
</dbReference>
<evidence type="ECO:0000256" key="5">
    <source>
        <dbReference type="ARBA" id="ARBA00023136"/>
    </source>
</evidence>
<dbReference type="AlphaFoldDB" id="A0AAN9AMQ8"/>
<evidence type="ECO:0000313" key="8">
    <source>
        <dbReference type="Proteomes" id="UP001374579"/>
    </source>
</evidence>
<dbReference type="Proteomes" id="UP001374579">
    <property type="component" value="Unassembled WGS sequence"/>
</dbReference>
<comment type="caution">
    <text evidence="7">The sequence shown here is derived from an EMBL/GenBank/DDBJ whole genome shotgun (WGS) entry which is preliminary data.</text>
</comment>
<keyword evidence="3 6" id="KW-0812">Transmembrane</keyword>
<dbReference type="PANTHER" id="PTHR11958">
    <property type="entry name" value="SODIUM/DICARBOXYLATE SYMPORTER-RELATED"/>
    <property type="match status" value="1"/>
</dbReference>
<dbReference type="PRINTS" id="PR00173">
    <property type="entry name" value="EDTRNSPORT"/>
</dbReference>
<dbReference type="InterPro" id="IPR050746">
    <property type="entry name" value="DAACS"/>
</dbReference>
<evidence type="ECO:0000256" key="3">
    <source>
        <dbReference type="ARBA" id="ARBA00022692"/>
    </source>
</evidence>
<evidence type="ECO:0000313" key="7">
    <source>
        <dbReference type="EMBL" id="KAK7089742.1"/>
    </source>
</evidence>
<feature type="transmembrane region" description="Helical" evidence="6">
    <location>
        <begin position="166"/>
        <end position="192"/>
    </location>
</feature>
<keyword evidence="5 6" id="KW-0472">Membrane</keyword>
<dbReference type="EMBL" id="JBAMIC010000691">
    <property type="protein sequence ID" value="KAK7089742.1"/>
    <property type="molecule type" value="Genomic_DNA"/>
</dbReference>
<dbReference type="GO" id="GO:0005313">
    <property type="term" value="F:L-glutamate transmembrane transporter activity"/>
    <property type="evidence" value="ECO:0007669"/>
    <property type="project" value="TreeGrafter"/>
</dbReference>
<dbReference type="GO" id="GO:0015175">
    <property type="term" value="F:neutral L-amino acid transmembrane transporter activity"/>
    <property type="evidence" value="ECO:0007669"/>
    <property type="project" value="TreeGrafter"/>
</dbReference>
<comment type="subcellular location">
    <subcellularLocation>
        <location evidence="1 6">Membrane</location>
        <topology evidence="1 6">Multi-pass membrane protein</topology>
    </subcellularLocation>
</comment>
<evidence type="ECO:0000256" key="2">
    <source>
        <dbReference type="ARBA" id="ARBA00022448"/>
    </source>
</evidence>
<keyword evidence="6" id="KW-0769">Symport</keyword>
<dbReference type="PANTHER" id="PTHR11958:SF63">
    <property type="entry name" value="AMINO ACID TRANSPORTER"/>
    <property type="match status" value="1"/>
</dbReference>
<feature type="transmembrane region" description="Helical" evidence="6">
    <location>
        <begin position="6"/>
        <end position="27"/>
    </location>
</feature>
<proteinExistence type="inferred from homology"/>
<keyword evidence="4 6" id="KW-1133">Transmembrane helix</keyword>
<dbReference type="InterPro" id="IPR001991">
    <property type="entry name" value="Na-dicarboxylate_symporter"/>
</dbReference>
<evidence type="ECO:0000256" key="4">
    <source>
        <dbReference type="ARBA" id="ARBA00022989"/>
    </source>
</evidence>
<sequence>MGLRAVVYYMTTTLLAVILGIILVVTIKPGTKDQSKETSNRDEVSALATFLNLVRNLFPDNMVEMCFRKKVPKMMKNLATNETYSKVVTGEGTNMLGVVSVSIMIAACINHIGEKAEALLKLFEAINEVSIILVTAFIWYSPIGVLFLVMSEVIKQEDPRTAFSKLAFYCLTVLLGLGLHGFITLPLTYYAIIRKNPFKFIKGMLPAMLTALATASSLATLPVTMRNLEINNKVDPRVIAFVAPVGANINMDGTALYEAVAVIFIGQTVGKEMDFVKVLTIRLVMVLCWRCVAVVLALC</sequence>
<dbReference type="SUPFAM" id="SSF118215">
    <property type="entry name" value="Proton glutamate symport protein"/>
    <property type="match status" value="1"/>
</dbReference>
<gene>
    <name evidence="7" type="ORF">V1264_024197</name>
</gene>
<feature type="transmembrane region" description="Helical" evidence="6">
    <location>
        <begin position="95"/>
        <end position="112"/>
    </location>
</feature>